<keyword evidence="3" id="KW-1185">Reference proteome</keyword>
<comment type="caution">
    <text evidence="2">The sequence shown here is derived from an EMBL/GenBank/DDBJ whole genome shotgun (WGS) entry which is preliminary data.</text>
</comment>
<organism evidence="2 3">
    <name type="scientific">Microctonus hyperodae</name>
    <name type="common">Parasitoid wasp</name>
    <dbReference type="NCBI Taxonomy" id="165561"/>
    <lineage>
        <taxon>Eukaryota</taxon>
        <taxon>Metazoa</taxon>
        <taxon>Ecdysozoa</taxon>
        <taxon>Arthropoda</taxon>
        <taxon>Hexapoda</taxon>
        <taxon>Insecta</taxon>
        <taxon>Pterygota</taxon>
        <taxon>Neoptera</taxon>
        <taxon>Endopterygota</taxon>
        <taxon>Hymenoptera</taxon>
        <taxon>Apocrita</taxon>
        <taxon>Ichneumonoidea</taxon>
        <taxon>Braconidae</taxon>
        <taxon>Euphorinae</taxon>
        <taxon>Microctonus</taxon>
    </lineage>
</organism>
<evidence type="ECO:0000313" key="3">
    <source>
        <dbReference type="Proteomes" id="UP001168972"/>
    </source>
</evidence>
<reference evidence="2" key="1">
    <citation type="journal article" date="2023" name="bioRxiv">
        <title>Scaffold-level genome assemblies of two parasitoid biocontrol wasps reveal the parthenogenesis mechanism and an associated novel virus.</title>
        <authorList>
            <person name="Inwood S."/>
            <person name="Skelly J."/>
            <person name="Guhlin J."/>
            <person name="Harrop T."/>
            <person name="Goldson S."/>
            <person name="Dearden P."/>
        </authorList>
    </citation>
    <scope>NUCLEOTIDE SEQUENCE</scope>
    <source>
        <strain evidence="2">Lincoln</strain>
        <tissue evidence="2">Whole body</tissue>
    </source>
</reference>
<dbReference type="EMBL" id="JAQQBR010001954">
    <property type="protein sequence ID" value="KAK0158081.1"/>
    <property type="molecule type" value="Genomic_DNA"/>
</dbReference>
<evidence type="ECO:0000256" key="1">
    <source>
        <dbReference type="SAM" id="MobiDB-lite"/>
    </source>
</evidence>
<name>A0AA39C539_MICHY</name>
<feature type="non-terminal residue" evidence="2">
    <location>
        <position position="352"/>
    </location>
</feature>
<dbReference type="AlphaFoldDB" id="A0AA39C539"/>
<dbReference type="Proteomes" id="UP001168972">
    <property type="component" value="Unassembled WGS sequence"/>
</dbReference>
<sequence>MWRKSLNDLKSRRRRDRLRMTCNEAYVGNIDNGNVQMQNEIDLHLPLIRNNEEDAQYMNAEEHERCAEQRMEQLSVEEEIGLSSSDDDNNNTSENEEELEELNIDANDNIPLYHGAPVTIGQSMLLILMILIHHNITATCLADIISIINLHCLHQGLKKNSLYKFNKYFSLGKTKFRKHFYCTTCTRELESAIDVCPSCPKSSNSYFIQLPFHEQLKEMYKRDGFRNLLNSRFERPANSSNILSDIYDGSLYKEWVNNGFLLDKNNISFTWYTDGVPVYKSSKVNLEIIAGRGINIEIERGNSVIVKGIILMGTCDLPAKCQCLNFKQFNSDYGCPSCLCKGERVQIGPRNH</sequence>
<accession>A0AA39C539</accession>
<feature type="region of interest" description="Disordered" evidence="1">
    <location>
        <begin position="78"/>
        <end position="99"/>
    </location>
</feature>
<gene>
    <name evidence="2" type="ORF">PV327_011149</name>
</gene>
<protein>
    <submittedName>
        <fullName evidence="2">Uncharacterized protein</fullName>
    </submittedName>
</protein>
<evidence type="ECO:0000313" key="2">
    <source>
        <dbReference type="EMBL" id="KAK0158081.1"/>
    </source>
</evidence>
<proteinExistence type="predicted"/>
<reference evidence="2" key="2">
    <citation type="submission" date="2023-03" db="EMBL/GenBank/DDBJ databases">
        <authorList>
            <person name="Inwood S.N."/>
            <person name="Skelly J.G."/>
            <person name="Guhlin J."/>
            <person name="Harrop T.W.R."/>
            <person name="Goldson S.G."/>
            <person name="Dearden P.K."/>
        </authorList>
    </citation>
    <scope>NUCLEOTIDE SEQUENCE</scope>
    <source>
        <strain evidence="2">Lincoln</strain>
        <tissue evidence="2">Whole body</tissue>
    </source>
</reference>